<name>A0AAE9SWG8_9BRAD</name>
<dbReference type="Gene3D" id="3.40.190.290">
    <property type="match status" value="1"/>
</dbReference>
<dbReference type="PRINTS" id="PR00039">
    <property type="entry name" value="HTHLYSR"/>
</dbReference>
<dbReference type="PANTHER" id="PTHR30419">
    <property type="entry name" value="HTH-TYPE TRANSCRIPTIONAL REGULATOR YBHD"/>
    <property type="match status" value="1"/>
</dbReference>
<evidence type="ECO:0000256" key="3">
    <source>
        <dbReference type="ARBA" id="ARBA00023015"/>
    </source>
</evidence>
<dbReference type="Pfam" id="PF03466">
    <property type="entry name" value="LysR_substrate"/>
    <property type="match status" value="1"/>
</dbReference>
<evidence type="ECO:0000256" key="2">
    <source>
        <dbReference type="ARBA" id="ARBA00009437"/>
    </source>
</evidence>
<dbReference type="GO" id="GO:0003677">
    <property type="term" value="F:DNA binding"/>
    <property type="evidence" value="ECO:0007669"/>
    <property type="project" value="UniProtKB-KW"/>
</dbReference>
<dbReference type="EMBL" id="CP028989">
    <property type="protein sequence ID" value="UUO67966.1"/>
    <property type="molecule type" value="Genomic_DNA"/>
</dbReference>
<dbReference type="SUPFAM" id="SSF53850">
    <property type="entry name" value="Periplasmic binding protein-like II"/>
    <property type="match status" value="1"/>
</dbReference>
<accession>A0AAE9SWG8</accession>
<dbReference type="InterPro" id="IPR036390">
    <property type="entry name" value="WH_DNA-bd_sf"/>
</dbReference>
<reference evidence="7" key="1">
    <citation type="submission" date="2018-04" db="EMBL/GenBank/DDBJ databases">
        <title>Genomes of Endosymbiotic and Endophytic Bradyrhizobium Publication status.</title>
        <authorList>
            <person name="Guha S."/>
            <person name="Jorrin B."/>
            <person name="Sarkar M."/>
            <person name="Poole P.S."/>
            <person name="DasGupta M."/>
        </authorList>
    </citation>
    <scope>NUCLEOTIDE SEQUENCE</scope>
    <source>
        <strain evidence="7">WBOS16</strain>
    </source>
</reference>
<dbReference type="Gene3D" id="1.10.10.10">
    <property type="entry name" value="Winged helix-like DNA-binding domain superfamily/Winged helix DNA-binding domain"/>
    <property type="match status" value="1"/>
</dbReference>
<dbReference type="AlphaFoldDB" id="A0AAE9SWG8"/>
<dbReference type="PANTHER" id="PTHR30419:SF8">
    <property type="entry name" value="NITROGEN ASSIMILATION TRANSCRIPTIONAL ACTIVATOR-RELATED"/>
    <property type="match status" value="1"/>
</dbReference>
<evidence type="ECO:0000313" key="7">
    <source>
        <dbReference type="EMBL" id="UUO67966.1"/>
    </source>
</evidence>
<dbReference type="InterPro" id="IPR005119">
    <property type="entry name" value="LysR_subst-bd"/>
</dbReference>
<keyword evidence="4" id="KW-0238">DNA-binding</keyword>
<evidence type="ECO:0000313" key="8">
    <source>
        <dbReference type="Proteomes" id="UP001058872"/>
    </source>
</evidence>
<dbReference type="InterPro" id="IPR000847">
    <property type="entry name" value="LysR_HTH_N"/>
</dbReference>
<protein>
    <submittedName>
        <fullName evidence="7">LysR family transcriptional regulator</fullName>
    </submittedName>
</protein>
<dbReference type="SUPFAM" id="SSF46785">
    <property type="entry name" value="Winged helix' DNA-binding domain"/>
    <property type="match status" value="1"/>
</dbReference>
<gene>
    <name evidence="7" type="ORF">DCM83_23940</name>
</gene>
<dbReference type="Pfam" id="PF00126">
    <property type="entry name" value="HTH_1"/>
    <property type="match status" value="1"/>
</dbReference>
<feature type="domain" description="HTH lysR-type" evidence="6">
    <location>
        <begin position="9"/>
        <end position="66"/>
    </location>
</feature>
<dbReference type="InterPro" id="IPR036388">
    <property type="entry name" value="WH-like_DNA-bd_sf"/>
</dbReference>
<keyword evidence="3" id="KW-0805">Transcription regulation</keyword>
<dbReference type="PROSITE" id="PS50931">
    <property type="entry name" value="HTH_LYSR"/>
    <property type="match status" value="1"/>
</dbReference>
<keyword evidence="5" id="KW-0804">Transcription</keyword>
<dbReference type="GO" id="GO:0003700">
    <property type="term" value="F:DNA-binding transcription factor activity"/>
    <property type="evidence" value="ECO:0007669"/>
    <property type="project" value="InterPro"/>
</dbReference>
<dbReference type="RefSeq" id="WP_257180297.1">
    <property type="nucleotide sequence ID" value="NZ_CP028989.1"/>
</dbReference>
<dbReference type="Proteomes" id="UP001058872">
    <property type="component" value="Chromosome"/>
</dbReference>
<dbReference type="GO" id="GO:0005829">
    <property type="term" value="C:cytosol"/>
    <property type="evidence" value="ECO:0007669"/>
    <property type="project" value="TreeGrafter"/>
</dbReference>
<evidence type="ECO:0000256" key="1">
    <source>
        <dbReference type="ARBA" id="ARBA00003502"/>
    </source>
</evidence>
<comment type="similarity">
    <text evidence="2">Belongs to the LysR transcriptional regulatory family.</text>
</comment>
<evidence type="ECO:0000259" key="6">
    <source>
        <dbReference type="PROSITE" id="PS50931"/>
    </source>
</evidence>
<evidence type="ECO:0000256" key="4">
    <source>
        <dbReference type="ARBA" id="ARBA00023125"/>
    </source>
</evidence>
<organism evidence="7 8">
    <name type="scientific">Bradyrhizobium betae</name>
    <dbReference type="NCBI Taxonomy" id="244734"/>
    <lineage>
        <taxon>Bacteria</taxon>
        <taxon>Pseudomonadati</taxon>
        <taxon>Pseudomonadota</taxon>
        <taxon>Alphaproteobacteria</taxon>
        <taxon>Hyphomicrobiales</taxon>
        <taxon>Nitrobacteraceae</taxon>
        <taxon>Bradyrhizobium</taxon>
    </lineage>
</organism>
<dbReference type="InterPro" id="IPR050950">
    <property type="entry name" value="HTH-type_LysR_regulators"/>
</dbReference>
<sequence length="309" mass="34651">MDDLRLRRLKLRDLHILDAVAEAGSMAKAAPRLGMSQPAVSRVVADMEHLLGVPLFDRTSTGVELTRFGRALRRRTNIVTDELKQGLGELAFLADPTQGEIRIGTTEPMTALTATIIQNISEVYPKIRFVIRADDTLALHERLRQREIDIAVTRMAADFDRYEDLTGEALFEDELAVIAGKHNPLVRRRRLTLRSLINERWLLGQPAASFLRPFIEEAFRTEGLDVPEATVTCGSYAMQINLLAAGRFLAILPRAALRYPTPHPTLVPLRLRMPTTRRPVGLVRLTHRHVSPTVSLFTSVAREAAAKMR</sequence>
<evidence type="ECO:0000256" key="5">
    <source>
        <dbReference type="ARBA" id="ARBA00023163"/>
    </source>
</evidence>
<proteinExistence type="inferred from homology"/>
<comment type="function">
    <text evidence="1">NodD regulates the expression of the nodABCFE genes which encode other nodulation proteins. NodD is also a negative regulator of its own expression. Binds flavonoids as inducers.</text>
</comment>